<evidence type="ECO:0000256" key="2">
    <source>
        <dbReference type="ARBA" id="ARBA00012438"/>
    </source>
</evidence>
<evidence type="ECO:0000256" key="5">
    <source>
        <dbReference type="ARBA" id="ARBA00022777"/>
    </source>
</evidence>
<comment type="caution">
    <text evidence="9">The sequence shown here is derived from an EMBL/GenBank/DDBJ whole genome shotgun (WGS) entry which is preliminary data.</text>
</comment>
<dbReference type="InterPro" id="IPR050736">
    <property type="entry name" value="Sensor_HK_Regulatory"/>
</dbReference>
<dbReference type="InterPro" id="IPR003661">
    <property type="entry name" value="HisK_dim/P_dom"/>
</dbReference>
<dbReference type="InterPro" id="IPR036890">
    <property type="entry name" value="HATPase_C_sf"/>
</dbReference>
<evidence type="ECO:0000256" key="6">
    <source>
        <dbReference type="ARBA" id="ARBA00023012"/>
    </source>
</evidence>
<keyword evidence="7" id="KW-1133">Transmembrane helix</keyword>
<protein>
    <recommendedName>
        <fullName evidence="2">histidine kinase</fullName>
        <ecNumber evidence="2">2.7.13.3</ecNumber>
    </recommendedName>
</protein>
<dbReference type="InterPro" id="IPR004358">
    <property type="entry name" value="Sig_transdc_His_kin-like_C"/>
</dbReference>
<dbReference type="PANTHER" id="PTHR43711">
    <property type="entry name" value="TWO-COMPONENT HISTIDINE KINASE"/>
    <property type="match status" value="1"/>
</dbReference>
<dbReference type="EC" id="2.7.13.3" evidence="2"/>
<evidence type="ECO:0000256" key="1">
    <source>
        <dbReference type="ARBA" id="ARBA00000085"/>
    </source>
</evidence>
<dbReference type="Gene3D" id="3.30.565.10">
    <property type="entry name" value="Histidine kinase-like ATPase, C-terminal domain"/>
    <property type="match status" value="1"/>
</dbReference>
<dbReference type="PRINTS" id="PR00344">
    <property type="entry name" value="BCTRLSENSOR"/>
</dbReference>
<dbReference type="SUPFAM" id="SSF55874">
    <property type="entry name" value="ATPase domain of HSP90 chaperone/DNA topoisomerase II/histidine kinase"/>
    <property type="match status" value="1"/>
</dbReference>
<dbReference type="PANTHER" id="PTHR43711:SF1">
    <property type="entry name" value="HISTIDINE KINASE 1"/>
    <property type="match status" value="1"/>
</dbReference>
<dbReference type="SUPFAM" id="SSF47384">
    <property type="entry name" value="Homodimeric domain of signal transducing histidine kinase"/>
    <property type="match status" value="1"/>
</dbReference>
<evidence type="ECO:0000313" key="10">
    <source>
        <dbReference type="Proteomes" id="UP001546774"/>
    </source>
</evidence>
<dbReference type="Proteomes" id="UP001546774">
    <property type="component" value="Unassembled WGS sequence"/>
</dbReference>
<evidence type="ECO:0000256" key="4">
    <source>
        <dbReference type="ARBA" id="ARBA00022679"/>
    </source>
</evidence>
<dbReference type="Gene3D" id="1.10.287.130">
    <property type="match status" value="1"/>
</dbReference>
<feature type="transmembrane region" description="Helical" evidence="7">
    <location>
        <begin position="108"/>
        <end position="128"/>
    </location>
</feature>
<evidence type="ECO:0000256" key="7">
    <source>
        <dbReference type="SAM" id="Phobius"/>
    </source>
</evidence>
<organism evidence="9 10">
    <name type="scientific">Lachnospira intestinalis</name>
    <dbReference type="NCBI Taxonomy" id="3133158"/>
    <lineage>
        <taxon>Bacteria</taxon>
        <taxon>Bacillati</taxon>
        <taxon>Bacillota</taxon>
        <taxon>Clostridia</taxon>
        <taxon>Lachnospirales</taxon>
        <taxon>Lachnospiraceae</taxon>
        <taxon>Lachnospira</taxon>
    </lineage>
</organism>
<dbReference type="SMART" id="SM00387">
    <property type="entry name" value="HATPase_c"/>
    <property type="match status" value="1"/>
</dbReference>
<dbReference type="Pfam" id="PF00512">
    <property type="entry name" value="HisKA"/>
    <property type="match status" value="1"/>
</dbReference>
<feature type="transmembrane region" description="Helical" evidence="7">
    <location>
        <begin position="21"/>
        <end position="44"/>
    </location>
</feature>
<dbReference type="InterPro" id="IPR036097">
    <property type="entry name" value="HisK_dim/P_sf"/>
</dbReference>
<name>A0ABV1H8V9_9FIRM</name>
<gene>
    <name evidence="9" type="ORF">WMO37_14290</name>
</gene>
<sequence>MKKKAAGRTKNQFGKNEVRKRAAVMNLTWLVVWLLSFAGMAVFYELKCQAVIGAVYQSNPSAGILVTNHMFMAKINYENLISAASAVYESGYTEQGILWLTWYAGGKGFLLAGIVILAVMGLLSWRYVKKIGGSDVYALLESDKVQIKKCREELEAALRYTKRKEEQVQKFTENIAHQIKTPLAGLSLLLDVIREEIPQEQTIQNDIVQCFLHVERIKEFIRQLLTISRIEAGKVRFIKEPVSISGLFENVRQAVQTDCKLTFDCEDKDAQIYADGQWITEALINLVENACRAARAAQQMQEQPEVKIVAVVHADKCVIKVVDNGNGFADGDTTHLFDRFETQGDYASFQTGIGLNLSRLVVEAHSGTIQAYNRQDGQGAVFRVVLPQFALKQGKI</sequence>
<dbReference type="SMART" id="SM00388">
    <property type="entry name" value="HisKA"/>
    <property type="match status" value="1"/>
</dbReference>
<dbReference type="PROSITE" id="PS50109">
    <property type="entry name" value="HIS_KIN"/>
    <property type="match status" value="1"/>
</dbReference>
<keyword evidence="5 9" id="KW-0418">Kinase</keyword>
<dbReference type="CDD" id="cd00082">
    <property type="entry name" value="HisKA"/>
    <property type="match status" value="1"/>
</dbReference>
<keyword evidence="6" id="KW-0902">Two-component regulatory system</keyword>
<dbReference type="Pfam" id="PF02518">
    <property type="entry name" value="HATPase_c"/>
    <property type="match status" value="1"/>
</dbReference>
<keyword evidence="7" id="KW-0812">Transmembrane</keyword>
<comment type="catalytic activity">
    <reaction evidence="1">
        <text>ATP + protein L-histidine = ADP + protein N-phospho-L-histidine.</text>
        <dbReference type="EC" id="2.7.13.3"/>
    </reaction>
</comment>
<evidence type="ECO:0000256" key="3">
    <source>
        <dbReference type="ARBA" id="ARBA00022553"/>
    </source>
</evidence>
<accession>A0ABV1H8V9</accession>
<dbReference type="InterPro" id="IPR003594">
    <property type="entry name" value="HATPase_dom"/>
</dbReference>
<keyword evidence="7" id="KW-0472">Membrane</keyword>
<proteinExistence type="predicted"/>
<dbReference type="InterPro" id="IPR005467">
    <property type="entry name" value="His_kinase_dom"/>
</dbReference>
<dbReference type="EMBL" id="JBBMFS010000018">
    <property type="protein sequence ID" value="MEQ2556158.1"/>
    <property type="molecule type" value="Genomic_DNA"/>
</dbReference>
<reference evidence="9" key="1">
    <citation type="submission" date="2024-03" db="EMBL/GenBank/DDBJ databases">
        <title>Human intestinal bacterial collection.</title>
        <authorList>
            <person name="Pauvert C."/>
            <person name="Hitch T.C.A."/>
            <person name="Clavel T."/>
        </authorList>
    </citation>
    <scope>NUCLEOTIDE SEQUENCE [LARGE SCALE GENOMIC DNA]</scope>
    <source>
        <strain evidence="9">CLA-AA-H89B</strain>
    </source>
</reference>
<dbReference type="GO" id="GO:0016301">
    <property type="term" value="F:kinase activity"/>
    <property type="evidence" value="ECO:0007669"/>
    <property type="project" value="UniProtKB-KW"/>
</dbReference>
<keyword evidence="4" id="KW-0808">Transferase</keyword>
<evidence type="ECO:0000259" key="8">
    <source>
        <dbReference type="PROSITE" id="PS50109"/>
    </source>
</evidence>
<keyword evidence="10" id="KW-1185">Reference proteome</keyword>
<evidence type="ECO:0000313" key="9">
    <source>
        <dbReference type="EMBL" id="MEQ2556158.1"/>
    </source>
</evidence>
<keyword evidence="3" id="KW-0597">Phosphoprotein</keyword>
<feature type="domain" description="Histidine kinase" evidence="8">
    <location>
        <begin position="174"/>
        <end position="390"/>
    </location>
</feature>